<keyword evidence="1" id="KW-0472">Membrane</keyword>
<evidence type="ECO:0000313" key="2">
    <source>
        <dbReference type="EMBL" id="GJE78095.1"/>
    </source>
</evidence>
<evidence type="ECO:0008006" key="4">
    <source>
        <dbReference type="Google" id="ProtNLM"/>
    </source>
</evidence>
<keyword evidence="1" id="KW-0812">Transmembrane</keyword>
<dbReference type="RefSeq" id="WP_238308678.1">
    <property type="nucleotide sequence ID" value="NZ_BPRE01000020.1"/>
</dbReference>
<name>A0ABQ4V1C0_9HYPH</name>
<accession>A0ABQ4V1C0</accession>
<feature type="transmembrane region" description="Helical" evidence="1">
    <location>
        <begin position="83"/>
        <end position="100"/>
    </location>
</feature>
<sequence>MLRRIHLHGSLKSIHPEVIELHAASVAEALQAITRQVKGFAGNAVTGPLRVKVVGFETMESLVAPSDVRDLHIFPQLNGGKNGGFFQVIIGAVLIAASFIPGVGQALAPILLKVGIMMVLGGILQFFQTPQRDKKDSPEKKSHYLGPPKNTVEIGTRIAILCGEDKVGGHYLSFNIDAVDTGVV</sequence>
<feature type="transmembrane region" description="Helical" evidence="1">
    <location>
        <begin position="106"/>
        <end position="127"/>
    </location>
</feature>
<reference evidence="2" key="1">
    <citation type="journal article" date="2021" name="Front. Microbiol.">
        <title>Comprehensive Comparative Genomics and Phenotyping of Methylobacterium Species.</title>
        <authorList>
            <person name="Alessa O."/>
            <person name="Ogura Y."/>
            <person name="Fujitani Y."/>
            <person name="Takami H."/>
            <person name="Hayashi T."/>
            <person name="Sahin N."/>
            <person name="Tani A."/>
        </authorList>
    </citation>
    <scope>NUCLEOTIDE SEQUENCE</scope>
    <source>
        <strain evidence="2">DSM 14458</strain>
    </source>
</reference>
<proteinExistence type="predicted"/>
<dbReference type="Proteomes" id="UP001055093">
    <property type="component" value="Unassembled WGS sequence"/>
</dbReference>
<keyword evidence="3" id="KW-1185">Reference proteome</keyword>
<reference evidence="2" key="2">
    <citation type="submission" date="2021-08" db="EMBL/GenBank/DDBJ databases">
        <authorList>
            <person name="Tani A."/>
            <person name="Ola A."/>
            <person name="Ogura Y."/>
            <person name="Katsura K."/>
            <person name="Hayashi T."/>
        </authorList>
    </citation>
    <scope>NUCLEOTIDE SEQUENCE</scope>
    <source>
        <strain evidence="2">DSM 14458</strain>
    </source>
</reference>
<evidence type="ECO:0000313" key="3">
    <source>
        <dbReference type="Proteomes" id="UP001055093"/>
    </source>
</evidence>
<gene>
    <name evidence="2" type="ORF">BGCPKDLD_4706</name>
</gene>
<comment type="caution">
    <text evidence="2">The sequence shown here is derived from an EMBL/GenBank/DDBJ whole genome shotgun (WGS) entry which is preliminary data.</text>
</comment>
<keyword evidence="1" id="KW-1133">Transmembrane helix</keyword>
<dbReference type="EMBL" id="BPRE01000020">
    <property type="protein sequence ID" value="GJE78095.1"/>
    <property type="molecule type" value="Genomic_DNA"/>
</dbReference>
<organism evidence="2 3">
    <name type="scientific">Methylorubrum suomiense</name>
    <dbReference type="NCBI Taxonomy" id="144191"/>
    <lineage>
        <taxon>Bacteria</taxon>
        <taxon>Pseudomonadati</taxon>
        <taxon>Pseudomonadota</taxon>
        <taxon>Alphaproteobacteria</taxon>
        <taxon>Hyphomicrobiales</taxon>
        <taxon>Methylobacteriaceae</taxon>
        <taxon>Methylorubrum</taxon>
    </lineage>
</organism>
<evidence type="ECO:0000256" key="1">
    <source>
        <dbReference type="SAM" id="Phobius"/>
    </source>
</evidence>
<protein>
    <recommendedName>
        <fullName evidence="4">Tail assembly protein</fullName>
    </recommendedName>
</protein>